<dbReference type="OrthoDB" id="3358371at2759"/>
<organism evidence="4 5">
    <name type="scientific">Aspergillus steynii IBT 23096</name>
    <dbReference type="NCBI Taxonomy" id="1392250"/>
    <lineage>
        <taxon>Eukaryota</taxon>
        <taxon>Fungi</taxon>
        <taxon>Dikarya</taxon>
        <taxon>Ascomycota</taxon>
        <taxon>Pezizomycotina</taxon>
        <taxon>Eurotiomycetes</taxon>
        <taxon>Eurotiomycetidae</taxon>
        <taxon>Eurotiales</taxon>
        <taxon>Aspergillaceae</taxon>
        <taxon>Aspergillus</taxon>
        <taxon>Aspergillus subgen. Circumdati</taxon>
    </lineage>
</organism>
<name>A0A2I2G480_9EURO</name>
<gene>
    <name evidence="4" type="ORF">P170DRAFT_465281</name>
</gene>
<feature type="domain" description="NmrA-like" evidence="3">
    <location>
        <begin position="5"/>
        <end position="303"/>
    </location>
</feature>
<dbReference type="EMBL" id="MSFO01000005">
    <property type="protein sequence ID" value="PLB47678.1"/>
    <property type="molecule type" value="Genomic_DNA"/>
</dbReference>
<dbReference type="Pfam" id="PF05368">
    <property type="entry name" value="NmrA"/>
    <property type="match status" value="1"/>
</dbReference>
<proteinExistence type="inferred from homology"/>
<dbReference type="Gene3D" id="3.40.50.720">
    <property type="entry name" value="NAD(P)-binding Rossmann-like Domain"/>
    <property type="match status" value="1"/>
</dbReference>
<comment type="similarity">
    <text evidence="1">Belongs to the NmrA-type oxidoreductase family.</text>
</comment>
<evidence type="ECO:0000256" key="2">
    <source>
        <dbReference type="ARBA" id="ARBA00022857"/>
    </source>
</evidence>
<dbReference type="InterPro" id="IPR036291">
    <property type="entry name" value="NAD(P)-bd_dom_sf"/>
</dbReference>
<evidence type="ECO:0000256" key="1">
    <source>
        <dbReference type="ARBA" id="ARBA00006328"/>
    </source>
</evidence>
<dbReference type="STRING" id="1392250.A0A2I2G480"/>
<reference evidence="4 5" key="1">
    <citation type="submission" date="2016-12" db="EMBL/GenBank/DDBJ databases">
        <title>The genomes of Aspergillus section Nigri reveals drivers in fungal speciation.</title>
        <authorList>
            <consortium name="DOE Joint Genome Institute"/>
            <person name="Vesth T.C."/>
            <person name="Nybo J."/>
            <person name="Theobald S."/>
            <person name="Brandl J."/>
            <person name="Frisvad J.C."/>
            <person name="Nielsen K.F."/>
            <person name="Lyhne E.K."/>
            <person name="Kogle M.E."/>
            <person name="Kuo A."/>
            <person name="Riley R."/>
            <person name="Clum A."/>
            <person name="Nolan M."/>
            <person name="Lipzen A."/>
            <person name="Salamov A."/>
            <person name="Henrissat B."/>
            <person name="Wiebenga A."/>
            <person name="De Vries R.P."/>
            <person name="Grigoriev I.V."/>
            <person name="Mortensen U.H."/>
            <person name="Andersen M.R."/>
            <person name="Baker S.E."/>
        </authorList>
    </citation>
    <scope>NUCLEOTIDE SEQUENCE [LARGE SCALE GENOMIC DNA]</scope>
    <source>
        <strain evidence="4 5">IBT 23096</strain>
    </source>
</reference>
<dbReference type="InterPro" id="IPR008030">
    <property type="entry name" value="NmrA-like"/>
</dbReference>
<dbReference type="PANTHER" id="PTHR42748">
    <property type="entry name" value="NITROGEN METABOLITE REPRESSION PROTEIN NMRA FAMILY MEMBER"/>
    <property type="match status" value="1"/>
</dbReference>
<accession>A0A2I2G480</accession>
<dbReference type="AlphaFoldDB" id="A0A2I2G480"/>
<evidence type="ECO:0000259" key="3">
    <source>
        <dbReference type="Pfam" id="PF05368"/>
    </source>
</evidence>
<evidence type="ECO:0000313" key="4">
    <source>
        <dbReference type="EMBL" id="PLB47678.1"/>
    </source>
</evidence>
<dbReference type="GO" id="GO:0005634">
    <property type="term" value="C:nucleus"/>
    <property type="evidence" value="ECO:0007669"/>
    <property type="project" value="TreeGrafter"/>
</dbReference>
<dbReference type="PANTHER" id="PTHR42748:SF11">
    <property type="entry name" value="NMRA-LIKE DOMAIN-CONTAINING PROTEIN"/>
    <property type="match status" value="1"/>
</dbReference>
<dbReference type="VEuPathDB" id="FungiDB:P170DRAFT_465281"/>
<sequence length="311" mass="34175">MSLPKIAIFGATGQQGRSIVNTLHTHSILSRQFSLRAITRSASSPTALILASQGIEIVEADLDDPSTLPSALANTHTVVLITLTIYDPQIKTREYAQTRNVADAAVAAGAHHIIYSTAVNCQTLWPANLTPRAVHAFESKAEAELYLRTLPIRVSYFAPGCFMQNFTTFFGPRRQGDGSYVMVNVVDKDAKIPLIDIEGDSGTFVASLLLRGEAGETMYASGGLYSFEEIVGVISKVSGKEVKYVQVPEEVFKGFMSEEQGGRIVNMMKWFEEVGYFGPRTRELVEESSAKVQGKLTSFEEFAERNFVELE</sequence>
<evidence type="ECO:0000313" key="5">
    <source>
        <dbReference type="Proteomes" id="UP000234275"/>
    </source>
</evidence>
<dbReference type="GeneID" id="36560007"/>
<dbReference type="RefSeq" id="XP_024702980.1">
    <property type="nucleotide sequence ID" value="XM_024852309.1"/>
</dbReference>
<dbReference type="Gene3D" id="3.90.25.10">
    <property type="entry name" value="UDP-galactose 4-epimerase, domain 1"/>
    <property type="match status" value="1"/>
</dbReference>
<keyword evidence="2" id="KW-0521">NADP</keyword>
<dbReference type="SUPFAM" id="SSF51735">
    <property type="entry name" value="NAD(P)-binding Rossmann-fold domains"/>
    <property type="match status" value="1"/>
</dbReference>
<protein>
    <submittedName>
        <fullName evidence="4">HSCARG dehydrogenase</fullName>
    </submittedName>
</protein>
<comment type="caution">
    <text evidence="4">The sequence shown here is derived from an EMBL/GenBank/DDBJ whole genome shotgun (WGS) entry which is preliminary data.</text>
</comment>
<keyword evidence="5" id="KW-1185">Reference proteome</keyword>
<dbReference type="InterPro" id="IPR051164">
    <property type="entry name" value="NmrA-like_oxidored"/>
</dbReference>
<dbReference type="Proteomes" id="UP000234275">
    <property type="component" value="Unassembled WGS sequence"/>
</dbReference>